<dbReference type="Gene3D" id="3.90.110.10">
    <property type="entry name" value="Lactate dehydrogenase/glycoside hydrolase, family 4, C-terminal"/>
    <property type="match status" value="1"/>
</dbReference>
<evidence type="ECO:0000313" key="2">
    <source>
        <dbReference type="Proteomes" id="UP000479000"/>
    </source>
</evidence>
<dbReference type="Proteomes" id="UP000479000">
    <property type="component" value="Unassembled WGS sequence"/>
</dbReference>
<dbReference type="GO" id="GO:0016616">
    <property type="term" value="F:oxidoreductase activity, acting on the CH-OH group of donors, NAD or NADP as acceptor"/>
    <property type="evidence" value="ECO:0007669"/>
    <property type="project" value="InterPro"/>
</dbReference>
<proteinExistence type="predicted"/>
<sequence>MFFWYCRVIGKLSFFPTPILILIKPESGTAELCAGTHSGLSSSAEVRGLKTKSAGQEMFMYMMDPEMMDVPVIGGNSPTTAVPVLSQSKPCAHMTT</sequence>
<protein>
    <submittedName>
        <fullName evidence="1">Uncharacterized protein</fullName>
    </submittedName>
</protein>
<organism evidence="1 2">
    <name type="scientific">Nesidiocoris tenuis</name>
    <dbReference type="NCBI Taxonomy" id="355587"/>
    <lineage>
        <taxon>Eukaryota</taxon>
        <taxon>Metazoa</taxon>
        <taxon>Ecdysozoa</taxon>
        <taxon>Arthropoda</taxon>
        <taxon>Hexapoda</taxon>
        <taxon>Insecta</taxon>
        <taxon>Pterygota</taxon>
        <taxon>Neoptera</taxon>
        <taxon>Paraneoptera</taxon>
        <taxon>Hemiptera</taxon>
        <taxon>Heteroptera</taxon>
        <taxon>Panheteroptera</taxon>
        <taxon>Cimicomorpha</taxon>
        <taxon>Miridae</taxon>
        <taxon>Dicyphina</taxon>
        <taxon>Nesidiocoris</taxon>
    </lineage>
</organism>
<feature type="non-terminal residue" evidence="1">
    <location>
        <position position="96"/>
    </location>
</feature>
<dbReference type="InterPro" id="IPR015955">
    <property type="entry name" value="Lactate_DH/Glyco_Ohase_4_C"/>
</dbReference>
<dbReference type="AlphaFoldDB" id="A0A6H5HI39"/>
<accession>A0A6H5HI39</accession>
<gene>
    <name evidence="1" type="ORF">NTEN_LOCUS20810</name>
</gene>
<reference evidence="1 2" key="1">
    <citation type="submission" date="2020-02" db="EMBL/GenBank/DDBJ databases">
        <authorList>
            <person name="Ferguson B K."/>
        </authorList>
    </citation>
    <scope>NUCLEOTIDE SEQUENCE [LARGE SCALE GENOMIC DNA]</scope>
</reference>
<keyword evidence="2" id="KW-1185">Reference proteome</keyword>
<evidence type="ECO:0000313" key="1">
    <source>
        <dbReference type="EMBL" id="CAB0016654.1"/>
    </source>
</evidence>
<name>A0A6H5HI39_9HEMI</name>
<dbReference type="EMBL" id="CADCXU010030515">
    <property type="protein sequence ID" value="CAB0016654.1"/>
    <property type="molecule type" value="Genomic_DNA"/>
</dbReference>